<dbReference type="KEGG" id="ckh:LVJ77_02265"/>
<dbReference type="RefSeq" id="WP_027008799.1">
    <property type="nucleotide sequence ID" value="NZ_CP091521.1"/>
</dbReference>
<dbReference type="AlphaFoldDB" id="A0A8T9MZA4"/>
<organism evidence="1 2">
    <name type="scientific">Conchiformibius kuhniae</name>
    <dbReference type="NCBI Taxonomy" id="211502"/>
    <lineage>
        <taxon>Bacteria</taxon>
        <taxon>Pseudomonadati</taxon>
        <taxon>Pseudomonadota</taxon>
        <taxon>Betaproteobacteria</taxon>
        <taxon>Neisseriales</taxon>
        <taxon>Neisseriaceae</taxon>
        <taxon>Conchiformibius</taxon>
    </lineage>
</organism>
<evidence type="ECO:0000313" key="2">
    <source>
        <dbReference type="Proteomes" id="UP000831534"/>
    </source>
</evidence>
<reference evidence="1" key="1">
    <citation type="journal article" date="2022" name="Res Sq">
        <title>Evolution of multicellular longitudinally dividing oral cavity symbionts (Neisseriaceae).</title>
        <authorList>
            <person name="Nyongesa S."/>
            <person name="Weber P."/>
            <person name="Bernet E."/>
            <person name="Pullido F."/>
            <person name="Nieckarz M."/>
            <person name="Delaby M."/>
            <person name="Nieves C."/>
            <person name="Viehboeck T."/>
            <person name="Krause N."/>
            <person name="Rivera-Millot A."/>
            <person name="Nakamura A."/>
            <person name="Vischer N."/>
            <person name="VanNieuwenhze M."/>
            <person name="Brun Y."/>
            <person name="Cava F."/>
            <person name="Bulgheresi S."/>
            <person name="Veyrier F."/>
        </authorList>
    </citation>
    <scope>NUCLEOTIDE SEQUENCE</scope>
    <source>
        <strain evidence="1">17694</strain>
    </source>
</reference>
<reference evidence="1" key="2">
    <citation type="submission" date="2024-09" db="EMBL/GenBank/DDBJ databases">
        <authorList>
            <person name="Veyrier F.J."/>
        </authorList>
    </citation>
    <scope>NUCLEOTIDE SEQUENCE</scope>
    <source>
        <strain evidence="1">17694</strain>
    </source>
</reference>
<dbReference type="EMBL" id="CP091521">
    <property type="protein sequence ID" value="UOP05123.1"/>
    <property type="molecule type" value="Genomic_DNA"/>
</dbReference>
<dbReference type="Proteomes" id="UP000831534">
    <property type="component" value="Chromosome"/>
</dbReference>
<protein>
    <submittedName>
        <fullName evidence="1">Uncharacterized protein</fullName>
    </submittedName>
</protein>
<gene>
    <name evidence="1" type="ORF">LVJ77_02265</name>
</gene>
<accession>A0A8T9MZA4</accession>
<name>A0A8T9MZA4_9NEIS</name>
<keyword evidence="2" id="KW-1185">Reference proteome</keyword>
<sequence length="156" mass="18239">MEIEIIEYGNHKQIFYRNGNGVAQRILVLDLNHQIIQDELSEYDANGKCVANMVFAPDHTTVIDMRKYTENGSEDYRRINGKLVLVQTRTSRKIDEHTAKTEFYNADGELVFYDVFQYENDEIGMVFSNRFDKNGKELDWGNPGSEYRALQNYSDY</sequence>
<proteinExistence type="predicted"/>
<evidence type="ECO:0000313" key="1">
    <source>
        <dbReference type="EMBL" id="UOP05123.1"/>
    </source>
</evidence>